<dbReference type="Proteomes" id="UP000199701">
    <property type="component" value="Unassembled WGS sequence"/>
</dbReference>
<evidence type="ECO:0000256" key="6">
    <source>
        <dbReference type="ARBA" id="ARBA00022679"/>
    </source>
</evidence>
<dbReference type="GO" id="GO:0005524">
    <property type="term" value="F:ATP binding"/>
    <property type="evidence" value="ECO:0007669"/>
    <property type="project" value="UniProtKB-KW"/>
</dbReference>
<dbReference type="GO" id="GO:0000155">
    <property type="term" value="F:phosphorelay sensor kinase activity"/>
    <property type="evidence" value="ECO:0007669"/>
    <property type="project" value="InterPro"/>
</dbReference>
<sequence length="399" mass="45933">MDFIDEIIGKIKLRINRASLKKALGIYIMAAVLIVVVLTISTISVCESWKSVVYAKYGIDANDRSVDKTIYFEMKYFSMISGNDRILIKIFGMVENIAVIVYSMSAIWITSLTFYKNKLQEPLNILQEESMHIGRDDLSFSCRYDSQDEMGEVCAAFDQMRLQLAENKKNMWKLMDDQRQLNAAFAHDLRTPLTVIQGYTELLSKYYPERKISEEKLYEILNLINKQVKRLQEFSNTMKDIHTFEVLEVKPVKNSMRNLYENLKTIVDGINGMSKLSVEINWNKEDAEFYYAEHIILEVADNLISNSLRYANKRIEIKIESENEYINIYIKDDGKGFSKEDLFNADRPYYSDTNSENEHFGIGLAICKILCEKHGGSLSFANSISGGAVVSVSFFCQKK</sequence>
<dbReference type="SUPFAM" id="SSF158472">
    <property type="entry name" value="HAMP domain-like"/>
    <property type="match status" value="1"/>
</dbReference>
<dbReference type="PANTHER" id="PTHR45528:SF1">
    <property type="entry name" value="SENSOR HISTIDINE KINASE CPXA"/>
    <property type="match status" value="1"/>
</dbReference>
<dbReference type="CDD" id="cd00082">
    <property type="entry name" value="HisKA"/>
    <property type="match status" value="1"/>
</dbReference>
<keyword evidence="6" id="KW-0808">Transferase</keyword>
<dbReference type="InterPro" id="IPR036890">
    <property type="entry name" value="HATPase_C_sf"/>
</dbReference>
<evidence type="ECO:0000259" key="15">
    <source>
        <dbReference type="PROSITE" id="PS50109"/>
    </source>
</evidence>
<keyword evidence="13 14" id="KW-0472">Membrane</keyword>
<evidence type="ECO:0000256" key="10">
    <source>
        <dbReference type="ARBA" id="ARBA00022840"/>
    </source>
</evidence>
<dbReference type="PROSITE" id="PS50109">
    <property type="entry name" value="HIS_KIN"/>
    <property type="match status" value="1"/>
</dbReference>
<dbReference type="AlphaFoldDB" id="A0A1I0NG21"/>
<dbReference type="InterPro" id="IPR003594">
    <property type="entry name" value="HATPase_dom"/>
</dbReference>
<dbReference type="PROSITE" id="PS50885">
    <property type="entry name" value="HAMP"/>
    <property type="match status" value="1"/>
</dbReference>
<dbReference type="Pfam" id="PF02518">
    <property type="entry name" value="HATPase_c"/>
    <property type="match status" value="1"/>
</dbReference>
<dbReference type="SMART" id="SM00388">
    <property type="entry name" value="HisKA"/>
    <property type="match status" value="1"/>
</dbReference>
<dbReference type="SMART" id="SM00387">
    <property type="entry name" value="HATPase_c"/>
    <property type="match status" value="1"/>
</dbReference>
<comment type="catalytic activity">
    <reaction evidence="1">
        <text>ATP + protein L-histidine = ADP + protein N-phospho-L-histidine.</text>
        <dbReference type="EC" id="2.7.13.3"/>
    </reaction>
</comment>
<comment type="subcellular location">
    <subcellularLocation>
        <location evidence="2">Cell membrane</location>
        <topology evidence="2">Multi-pass membrane protein</topology>
    </subcellularLocation>
</comment>
<evidence type="ECO:0000256" key="12">
    <source>
        <dbReference type="ARBA" id="ARBA00023012"/>
    </source>
</evidence>
<dbReference type="SUPFAM" id="SSF47384">
    <property type="entry name" value="Homodimeric domain of signal transducing histidine kinase"/>
    <property type="match status" value="1"/>
</dbReference>
<dbReference type="GO" id="GO:0005886">
    <property type="term" value="C:plasma membrane"/>
    <property type="evidence" value="ECO:0007669"/>
    <property type="project" value="UniProtKB-SubCell"/>
</dbReference>
<keyword evidence="5" id="KW-0597">Phosphoprotein</keyword>
<evidence type="ECO:0000256" key="14">
    <source>
        <dbReference type="SAM" id="Phobius"/>
    </source>
</evidence>
<dbReference type="Gene3D" id="6.10.340.10">
    <property type="match status" value="1"/>
</dbReference>
<dbReference type="InterPro" id="IPR004358">
    <property type="entry name" value="Sig_transdc_His_kin-like_C"/>
</dbReference>
<evidence type="ECO:0000256" key="9">
    <source>
        <dbReference type="ARBA" id="ARBA00022777"/>
    </source>
</evidence>
<dbReference type="Pfam" id="PF00512">
    <property type="entry name" value="HisKA"/>
    <property type="match status" value="1"/>
</dbReference>
<evidence type="ECO:0000256" key="4">
    <source>
        <dbReference type="ARBA" id="ARBA00022475"/>
    </source>
</evidence>
<feature type="transmembrane region" description="Helical" evidence="14">
    <location>
        <begin position="86"/>
        <end position="109"/>
    </location>
</feature>
<dbReference type="Gene3D" id="1.10.287.130">
    <property type="match status" value="1"/>
</dbReference>
<dbReference type="InterPro" id="IPR003661">
    <property type="entry name" value="HisK_dim/P_dom"/>
</dbReference>
<name>A0A1I0NG21_9FIRM</name>
<accession>A0A1I0NG21</accession>
<evidence type="ECO:0000259" key="16">
    <source>
        <dbReference type="PROSITE" id="PS50885"/>
    </source>
</evidence>
<organism evidence="17 18">
    <name type="scientific">[Clostridium] fimetarium</name>
    <dbReference type="NCBI Taxonomy" id="99656"/>
    <lineage>
        <taxon>Bacteria</taxon>
        <taxon>Bacillati</taxon>
        <taxon>Bacillota</taxon>
        <taxon>Clostridia</taxon>
        <taxon>Lachnospirales</taxon>
        <taxon>Lachnospiraceae</taxon>
    </lineage>
</organism>
<evidence type="ECO:0000256" key="13">
    <source>
        <dbReference type="ARBA" id="ARBA00023136"/>
    </source>
</evidence>
<evidence type="ECO:0000256" key="11">
    <source>
        <dbReference type="ARBA" id="ARBA00022989"/>
    </source>
</evidence>
<dbReference type="EC" id="2.7.13.3" evidence="3"/>
<reference evidence="17 18" key="1">
    <citation type="submission" date="2016-10" db="EMBL/GenBank/DDBJ databases">
        <authorList>
            <person name="de Groot N.N."/>
        </authorList>
    </citation>
    <scope>NUCLEOTIDE SEQUENCE [LARGE SCALE GENOMIC DNA]</scope>
    <source>
        <strain evidence="17 18">DSM 9179</strain>
    </source>
</reference>
<proteinExistence type="predicted"/>
<feature type="transmembrane region" description="Helical" evidence="14">
    <location>
        <begin position="24"/>
        <end position="45"/>
    </location>
</feature>
<evidence type="ECO:0000256" key="5">
    <source>
        <dbReference type="ARBA" id="ARBA00022553"/>
    </source>
</evidence>
<evidence type="ECO:0000313" key="18">
    <source>
        <dbReference type="Proteomes" id="UP000199701"/>
    </source>
</evidence>
<keyword evidence="7 14" id="KW-0812">Transmembrane</keyword>
<dbReference type="PRINTS" id="PR00344">
    <property type="entry name" value="BCTRLSENSOR"/>
</dbReference>
<keyword evidence="8" id="KW-0547">Nucleotide-binding</keyword>
<feature type="domain" description="HAMP" evidence="16">
    <location>
        <begin position="117"/>
        <end position="169"/>
    </location>
</feature>
<dbReference type="PANTHER" id="PTHR45528">
    <property type="entry name" value="SENSOR HISTIDINE KINASE CPXA"/>
    <property type="match status" value="1"/>
</dbReference>
<evidence type="ECO:0000256" key="8">
    <source>
        <dbReference type="ARBA" id="ARBA00022741"/>
    </source>
</evidence>
<gene>
    <name evidence="17" type="ORF">SAMN05421659_10374</name>
</gene>
<feature type="domain" description="Histidine kinase" evidence="15">
    <location>
        <begin position="184"/>
        <end position="398"/>
    </location>
</feature>
<dbReference type="InterPro" id="IPR005467">
    <property type="entry name" value="His_kinase_dom"/>
</dbReference>
<dbReference type="EMBL" id="FOJI01000003">
    <property type="protein sequence ID" value="SEW00242.1"/>
    <property type="molecule type" value="Genomic_DNA"/>
</dbReference>
<evidence type="ECO:0000313" key="17">
    <source>
        <dbReference type="EMBL" id="SEW00242.1"/>
    </source>
</evidence>
<dbReference type="Gene3D" id="3.30.565.10">
    <property type="entry name" value="Histidine kinase-like ATPase, C-terminal domain"/>
    <property type="match status" value="1"/>
</dbReference>
<keyword evidence="10" id="KW-0067">ATP-binding</keyword>
<dbReference type="OrthoDB" id="84942at2"/>
<protein>
    <recommendedName>
        <fullName evidence="3">histidine kinase</fullName>
        <ecNumber evidence="3">2.7.13.3</ecNumber>
    </recommendedName>
</protein>
<keyword evidence="4" id="KW-1003">Cell membrane</keyword>
<evidence type="ECO:0000256" key="7">
    <source>
        <dbReference type="ARBA" id="ARBA00022692"/>
    </source>
</evidence>
<dbReference type="SUPFAM" id="SSF55874">
    <property type="entry name" value="ATPase domain of HSP90 chaperone/DNA topoisomerase II/histidine kinase"/>
    <property type="match status" value="1"/>
</dbReference>
<dbReference type="InterPro" id="IPR036097">
    <property type="entry name" value="HisK_dim/P_sf"/>
</dbReference>
<evidence type="ECO:0000256" key="1">
    <source>
        <dbReference type="ARBA" id="ARBA00000085"/>
    </source>
</evidence>
<dbReference type="RefSeq" id="WP_092451158.1">
    <property type="nucleotide sequence ID" value="NZ_FOJI01000003.1"/>
</dbReference>
<dbReference type="InterPro" id="IPR003660">
    <property type="entry name" value="HAMP_dom"/>
</dbReference>
<keyword evidence="11 14" id="KW-1133">Transmembrane helix</keyword>
<evidence type="ECO:0000256" key="3">
    <source>
        <dbReference type="ARBA" id="ARBA00012438"/>
    </source>
</evidence>
<dbReference type="InterPro" id="IPR050398">
    <property type="entry name" value="HssS/ArlS-like"/>
</dbReference>
<dbReference type="STRING" id="99656.SAMN05421659_10374"/>
<dbReference type="CDD" id="cd06225">
    <property type="entry name" value="HAMP"/>
    <property type="match status" value="1"/>
</dbReference>
<dbReference type="SMART" id="SM00304">
    <property type="entry name" value="HAMP"/>
    <property type="match status" value="1"/>
</dbReference>
<keyword evidence="12" id="KW-0902">Two-component regulatory system</keyword>
<keyword evidence="9 17" id="KW-0418">Kinase</keyword>
<keyword evidence="18" id="KW-1185">Reference proteome</keyword>
<evidence type="ECO:0000256" key="2">
    <source>
        <dbReference type="ARBA" id="ARBA00004651"/>
    </source>
</evidence>